<feature type="coiled-coil region" evidence="1">
    <location>
        <begin position="51"/>
        <end position="95"/>
    </location>
</feature>
<evidence type="ECO:0008006" key="3">
    <source>
        <dbReference type="Google" id="ProtNLM"/>
    </source>
</evidence>
<dbReference type="AlphaFoldDB" id="A0A3B1CT90"/>
<evidence type="ECO:0000256" key="1">
    <source>
        <dbReference type="SAM" id="Coils"/>
    </source>
</evidence>
<evidence type="ECO:0000313" key="2">
    <source>
        <dbReference type="EMBL" id="VAX22295.1"/>
    </source>
</evidence>
<protein>
    <recommendedName>
        <fullName evidence="3">Magnesium transporter MgtE intracellular domain-containing protein</fullName>
    </recommendedName>
</protein>
<organism evidence="2">
    <name type="scientific">hydrothermal vent metagenome</name>
    <dbReference type="NCBI Taxonomy" id="652676"/>
    <lineage>
        <taxon>unclassified sequences</taxon>
        <taxon>metagenomes</taxon>
        <taxon>ecological metagenomes</taxon>
    </lineage>
</organism>
<proteinExistence type="predicted"/>
<keyword evidence="1" id="KW-0175">Coiled coil</keyword>
<dbReference type="SUPFAM" id="SSF158791">
    <property type="entry name" value="MgtE N-terminal domain-like"/>
    <property type="match status" value="1"/>
</dbReference>
<name>A0A3B1CT90_9ZZZZ</name>
<sequence length="173" mass="19134">MTFKYGLLAAALIGVLSSAPPALAQNVNKPETKKPSAPQDIKPGELDLEILRDVERRNKELDEREKLLNKKEQKLKLLEADIEKQLAEFKALQVKIEESIALRSDLEIKAVKRLAKTYASMPPEAAALLIQQLDPPIAIRTLAAMKERAAGRILAVIPPEQATKLSEGLVVKR</sequence>
<accession>A0A3B1CT90</accession>
<gene>
    <name evidence="2" type="ORF">MNBD_NITROSPINAE01-882</name>
</gene>
<dbReference type="EMBL" id="UOGC01000135">
    <property type="protein sequence ID" value="VAX22295.1"/>
    <property type="molecule type" value="Genomic_DNA"/>
</dbReference>
<reference evidence="2" key="1">
    <citation type="submission" date="2018-06" db="EMBL/GenBank/DDBJ databases">
        <authorList>
            <person name="Zhirakovskaya E."/>
        </authorList>
    </citation>
    <scope>NUCLEOTIDE SEQUENCE</scope>
</reference>